<comment type="caution">
    <text evidence="1">The sequence shown here is derived from an EMBL/GenBank/DDBJ whole genome shotgun (WGS) entry which is preliminary data.</text>
</comment>
<sequence length="339" mass="37527">MLLGESGVGKTSLARRVHHVSPRADGPFVEVSCGAIPATLFESEMFGCVAGAFTGAPADGRPGYLEQADGGTLFLDEVAELPLALQPKLLSVLQSGEFSRLGDDRVRRVDIRLVAATNRDLAASVERGSFRADLFNRLNVPITVPPLRERRAEIPHLVETIMRRLADRHGEPPLLHDQHWGYLMRHDWPGNIRELENHLERLWFVVPEDQPTESTAQAGRSPTSESREAPLANALAATEYRCLEQALRQCSTTYEIARYLGISHIWIRSGKQPRSSTEQAASVYSASELAHPWVPGLDEYSYARARNRPIGLAGLRISRRFKGVGLTCCSSVAIADTWR</sequence>
<gene>
    <name evidence="1" type="ORF">SSPSH_002005</name>
</gene>
<reference evidence="1 2" key="1">
    <citation type="journal article" date="2011" name="J. Bacteriol.">
        <title>Genome sequence of Salinisphaera shabanensis, a gammaproteobacterium from the harsh, variable environment of the brine-seawater interface of the Shaban Deep in the Red Sea.</title>
        <authorList>
            <person name="Antunes A."/>
            <person name="Alam I."/>
            <person name="Bajic V.B."/>
            <person name="Stingl U."/>
        </authorList>
    </citation>
    <scope>NUCLEOTIDE SEQUENCE [LARGE SCALE GENOMIC DNA]</scope>
    <source>
        <strain evidence="1 2">E1L3A</strain>
    </source>
</reference>
<proteinExistence type="predicted"/>
<protein>
    <submittedName>
        <fullName evidence="1">Sigma-54-dependent transcriptional response regulator protein</fullName>
    </submittedName>
</protein>
<evidence type="ECO:0000313" key="1">
    <source>
        <dbReference type="EMBL" id="ERJ18928.1"/>
    </source>
</evidence>
<evidence type="ECO:0000313" key="2">
    <source>
        <dbReference type="Proteomes" id="UP000006242"/>
    </source>
</evidence>
<keyword evidence="2" id="KW-1185">Reference proteome</keyword>
<name>A0ACB4V5L2_9GAMM</name>
<organism evidence="1 2">
    <name type="scientific">Salinisphaera shabanensis E1L3A</name>
    <dbReference type="NCBI Taxonomy" id="1033802"/>
    <lineage>
        <taxon>Bacteria</taxon>
        <taxon>Pseudomonadati</taxon>
        <taxon>Pseudomonadota</taxon>
        <taxon>Gammaproteobacteria</taxon>
        <taxon>Salinisphaerales</taxon>
        <taxon>Salinisphaeraceae</taxon>
        <taxon>Salinisphaera</taxon>
    </lineage>
</organism>
<dbReference type="Proteomes" id="UP000006242">
    <property type="component" value="Unassembled WGS sequence"/>
</dbReference>
<accession>A0ACB4V5L2</accession>
<dbReference type="EMBL" id="AFNV02000013">
    <property type="protein sequence ID" value="ERJ18928.1"/>
    <property type="molecule type" value="Genomic_DNA"/>
</dbReference>
<reference evidence="1 2" key="2">
    <citation type="journal article" date="2013" name="PLoS ONE">
        <title>INDIGO - INtegrated Data Warehouse of MIcrobial GenOmes with Examples from the Red Sea Extremophiles.</title>
        <authorList>
            <person name="Alam I."/>
            <person name="Antunes A."/>
            <person name="Kamau A.A."/>
            <person name="Ba Alawi W."/>
            <person name="Kalkatawi M."/>
            <person name="Stingl U."/>
            <person name="Bajic V.B."/>
        </authorList>
    </citation>
    <scope>NUCLEOTIDE SEQUENCE [LARGE SCALE GENOMIC DNA]</scope>
    <source>
        <strain evidence="1 2">E1L3A</strain>
    </source>
</reference>